<feature type="transmembrane region" description="Helical" evidence="1">
    <location>
        <begin position="83"/>
        <end position="102"/>
    </location>
</feature>
<proteinExistence type="predicted"/>
<name>A0A1U9K3J3_9BACL</name>
<dbReference type="EMBL" id="CP019699">
    <property type="protein sequence ID" value="AQS54609.1"/>
    <property type="molecule type" value="Genomic_DNA"/>
</dbReference>
<feature type="transmembrane region" description="Helical" evidence="1">
    <location>
        <begin position="391"/>
        <end position="414"/>
    </location>
</feature>
<feature type="transmembrane region" description="Helical" evidence="1">
    <location>
        <begin position="300"/>
        <end position="325"/>
    </location>
</feature>
<gene>
    <name evidence="2" type="ORF">B0W44_01230</name>
</gene>
<feature type="transmembrane region" description="Helical" evidence="1">
    <location>
        <begin position="462"/>
        <end position="482"/>
    </location>
</feature>
<sequence length="533" mass="57648">MADAVFAKSSRLSRFILRKERVRIPLWLAGLTFFTLIVPIAFKDLYPTQEERDAMAEGMRNPAMTAMVGPGDLDHYTIGAMTAHQMLLFTAVVVGLMNILLVTRHTRGEEEDGSAELVRSLPVGRLSYVHAALSVMILTNVVLALLTGFGLYALRLDSMDLEGSLLYGAVIGAIGLFFAAVTVLFAQFSASSRATIGYAVTLLVLSYLVRAIGDVVNDAISWLSPLGWVTKAEVYTNNRWGAVWLTLGASALLLAAAYYLQALRDFGAGFLPPRPGRKHASSLLRRPTGLALRLQRTGMIAWAVGMLLIGLSYGSVLGDLELFFSDNEMMRQFLSPAPGVSLTEQFIPMLMAVMAILGTIPPVMTVNKLYSEEKKGRMGHVLGGAVSRTRLMTGYVTLAAVNGFVMLSLAALGLWSAGTTVMEEPFAFGTVFGAAIAYYPAVLVMIGAAASLIGTVPRLTSVVWLYLFFSFVVVYLGGLFQFPDWVETLTPYGHIPEIPGEGVDYKIGFVLVAVAILLVAVGLTGYRRRDVDG</sequence>
<dbReference type="KEGG" id="ntr:B0W44_01230"/>
<protein>
    <submittedName>
        <fullName evidence="2">ABC transporter permease</fullName>
    </submittedName>
</protein>
<feature type="transmembrane region" description="Helical" evidence="1">
    <location>
        <begin position="128"/>
        <end position="153"/>
    </location>
</feature>
<dbReference type="OrthoDB" id="2014935at2"/>
<feature type="transmembrane region" description="Helical" evidence="1">
    <location>
        <begin position="24"/>
        <end position="42"/>
    </location>
</feature>
<dbReference type="GO" id="GO:0005886">
    <property type="term" value="C:plasma membrane"/>
    <property type="evidence" value="ECO:0007669"/>
    <property type="project" value="UniProtKB-SubCell"/>
</dbReference>
<dbReference type="STRING" id="1471761.B0W44_01230"/>
<evidence type="ECO:0000313" key="3">
    <source>
        <dbReference type="Proteomes" id="UP000188603"/>
    </source>
</evidence>
<dbReference type="Pfam" id="PF12679">
    <property type="entry name" value="ABC2_membrane_2"/>
    <property type="match status" value="1"/>
</dbReference>
<evidence type="ECO:0000256" key="1">
    <source>
        <dbReference type="SAM" id="Phobius"/>
    </source>
</evidence>
<accession>A0A1U9K3J3</accession>
<feature type="transmembrane region" description="Helical" evidence="1">
    <location>
        <begin position="240"/>
        <end position="260"/>
    </location>
</feature>
<feature type="transmembrane region" description="Helical" evidence="1">
    <location>
        <begin position="426"/>
        <end position="450"/>
    </location>
</feature>
<feature type="transmembrane region" description="Helical" evidence="1">
    <location>
        <begin position="345"/>
        <end position="370"/>
    </location>
</feature>
<feature type="transmembrane region" description="Helical" evidence="1">
    <location>
        <begin position="507"/>
        <end position="526"/>
    </location>
</feature>
<dbReference type="Proteomes" id="UP000188603">
    <property type="component" value="Chromosome"/>
</dbReference>
<keyword evidence="3" id="KW-1185">Reference proteome</keyword>
<dbReference type="AlphaFoldDB" id="A0A1U9K3J3"/>
<dbReference type="RefSeq" id="WP_077718429.1">
    <property type="nucleotide sequence ID" value="NZ_CP019699.1"/>
</dbReference>
<evidence type="ECO:0000313" key="2">
    <source>
        <dbReference type="EMBL" id="AQS54609.1"/>
    </source>
</evidence>
<feature type="transmembrane region" description="Helical" evidence="1">
    <location>
        <begin position="165"/>
        <end position="186"/>
    </location>
</feature>
<organism evidence="2 3">
    <name type="scientific">Novibacillus thermophilus</name>
    <dbReference type="NCBI Taxonomy" id="1471761"/>
    <lineage>
        <taxon>Bacteria</taxon>
        <taxon>Bacillati</taxon>
        <taxon>Bacillota</taxon>
        <taxon>Bacilli</taxon>
        <taxon>Bacillales</taxon>
        <taxon>Thermoactinomycetaceae</taxon>
        <taxon>Novibacillus</taxon>
    </lineage>
</organism>
<keyword evidence="1" id="KW-0472">Membrane</keyword>
<feature type="transmembrane region" description="Helical" evidence="1">
    <location>
        <begin position="198"/>
        <end position="220"/>
    </location>
</feature>
<keyword evidence="1" id="KW-0812">Transmembrane</keyword>
<dbReference type="GO" id="GO:0140359">
    <property type="term" value="F:ABC-type transporter activity"/>
    <property type="evidence" value="ECO:0007669"/>
    <property type="project" value="InterPro"/>
</dbReference>
<reference evidence="2 3" key="1">
    <citation type="journal article" date="2015" name="Int. J. Syst. Evol. Microbiol.">
        <title>Novibacillus thermophilus gen. nov., sp. nov., a Gram-staining-negative and moderately thermophilic member of the family Thermoactinomycetaceae.</title>
        <authorList>
            <person name="Yang G."/>
            <person name="Chen J."/>
            <person name="Zhou S."/>
        </authorList>
    </citation>
    <scope>NUCLEOTIDE SEQUENCE [LARGE SCALE GENOMIC DNA]</scope>
    <source>
        <strain evidence="2 3">SG-1</strain>
    </source>
</reference>
<keyword evidence="1" id="KW-1133">Transmembrane helix</keyword>